<dbReference type="GO" id="GO:0006751">
    <property type="term" value="P:glutathione catabolic process"/>
    <property type="evidence" value="ECO:0007669"/>
    <property type="project" value="InterPro"/>
</dbReference>
<dbReference type="GeneID" id="115879155"/>
<dbReference type="Proteomes" id="UP000504635">
    <property type="component" value="Unplaced"/>
</dbReference>
<comment type="similarity">
    <text evidence="1">Belongs to the gamma-glutamylcyclotransferase family. ChaC subfamily.</text>
</comment>
<accession>A0A6J2XKS3</accession>
<dbReference type="EC" id="4.3.2.7" evidence="2"/>
<evidence type="ECO:0000256" key="2">
    <source>
        <dbReference type="ARBA" id="ARBA00012344"/>
    </source>
</evidence>
<keyword evidence="3" id="KW-0456">Lyase</keyword>
<dbReference type="PANTHER" id="PTHR12192:SF2">
    <property type="entry name" value="GLUTATHIONE-SPECIFIC GAMMA-GLUTAMYLCYCLOTRANSFERASE 2"/>
    <property type="match status" value="1"/>
</dbReference>
<proteinExistence type="inferred from homology"/>
<evidence type="ECO:0000256" key="3">
    <source>
        <dbReference type="ARBA" id="ARBA00023239"/>
    </source>
</evidence>
<dbReference type="Pfam" id="PF04752">
    <property type="entry name" value="ChaC"/>
    <property type="match status" value="1"/>
</dbReference>
<dbReference type="InterPro" id="IPR013024">
    <property type="entry name" value="GGCT-like"/>
</dbReference>
<sequence length="191" mass="22135">MWVFGYGSLMWKVDFPYEEKIIGYIKGYERRFYQHSTDHRGTPDKPGRVVTLIPSSKEAKVYGIAYRIKESDVDAVVKHLDFREKGGYERTRVIFYPKDHSMDPFEMTIYLASYDNPNFAGEAELDDIAQQVVKSIGPSGPNIDYVCNLAKIMREVIPEAEDDHLFELEAKVIALLKQKNNGFSEKFHKLW</sequence>
<dbReference type="KEGG" id="soy:115879155"/>
<keyword evidence="7" id="KW-1185">Reference proteome</keyword>
<evidence type="ECO:0000256" key="4">
    <source>
        <dbReference type="ARBA" id="ARBA00043195"/>
    </source>
</evidence>
<dbReference type="RefSeq" id="XP_030751696.1">
    <property type="nucleotide sequence ID" value="XM_030895836.1"/>
</dbReference>
<evidence type="ECO:0000256" key="5">
    <source>
        <dbReference type="ARBA" id="ARBA00045227"/>
    </source>
</evidence>
<dbReference type="InterPro" id="IPR006840">
    <property type="entry name" value="ChaC"/>
</dbReference>
<dbReference type="GO" id="GO:0061928">
    <property type="term" value="F:glutathione specific gamma-glutamylcyclotransferase activity"/>
    <property type="evidence" value="ECO:0007669"/>
    <property type="project" value="UniProtKB-EC"/>
</dbReference>
<dbReference type="SUPFAM" id="SSF110857">
    <property type="entry name" value="Gamma-glutamyl cyclotransferase-like"/>
    <property type="match status" value="1"/>
</dbReference>
<reference evidence="8" key="1">
    <citation type="submission" date="2025-08" db="UniProtKB">
        <authorList>
            <consortium name="RefSeq"/>
        </authorList>
    </citation>
    <scope>IDENTIFICATION</scope>
    <source>
        <tissue evidence="8">Gonads</tissue>
    </source>
</reference>
<dbReference type="InterPro" id="IPR036568">
    <property type="entry name" value="GGCT-like_sf"/>
</dbReference>
<gene>
    <name evidence="8" type="primary">LOC115879155</name>
</gene>
<evidence type="ECO:0000256" key="6">
    <source>
        <dbReference type="ARBA" id="ARBA00048073"/>
    </source>
</evidence>
<comment type="catalytic activity">
    <reaction evidence="6">
        <text>glutathione = L-cysteinylglycine + 5-oxo-L-proline</text>
        <dbReference type="Rhea" id="RHEA:47724"/>
        <dbReference type="ChEBI" id="CHEBI:57925"/>
        <dbReference type="ChEBI" id="CHEBI:58402"/>
        <dbReference type="ChEBI" id="CHEBI:61694"/>
        <dbReference type="EC" id="4.3.2.7"/>
    </reaction>
</comment>
<organism evidence="7 8">
    <name type="scientific">Sitophilus oryzae</name>
    <name type="common">Rice weevil</name>
    <name type="synonym">Curculio oryzae</name>
    <dbReference type="NCBI Taxonomy" id="7048"/>
    <lineage>
        <taxon>Eukaryota</taxon>
        <taxon>Metazoa</taxon>
        <taxon>Ecdysozoa</taxon>
        <taxon>Arthropoda</taxon>
        <taxon>Hexapoda</taxon>
        <taxon>Insecta</taxon>
        <taxon>Pterygota</taxon>
        <taxon>Neoptera</taxon>
        <taxon>Endopterygota</taxon>
        <taxon>Coleoptera</taxon>
        <taxon>Polyphaga</taxon>
        <taxon>Cucujiformia</taxon>
        <taxon>Curculionidae</taxon>
        <taxon>Dryophthorinae</taxon>
        <taxon>Sitophilus</taxon>
    </lineage>
</organism>
<evidence type="ECO:0000313" key="8">
    <source>
        <dbReference type="RefSeq" id="XP_030751696.1"/>
    </source>
</evidence>
<dbReference type="FunCoup" id="A0A6J2XKS3">
    <property type="interactions" value="331"/>
</dbReference>
<dbReference type="CDD" id="cd06661">
    <property type="entry name" value="GGCT_like"/>
    <property type="match status" value="1"/>
</dbReference>
<dbReference type="AlphaFoldDB" id="A0A6J2XKS3"/>
<dbReference type="GO" id="GO:0005737">
    <property type="term" value="C:cytoplasm"/>
    <property type="evidence" value="ECO:0007669"/>
    <property type="project" value="TreeGrafter"/>
</dbReference>
<evidence type="ECO:0000256" key="1">
    <source>
        <dbReference type="ARBA" id="ARBA00009662"/>
    </source>
</evidence>
<protein>
    <recommendedName>
        <fullName evidence="2">glutathione-specific gamma-glutamylcyclotransferase</fullName>
        <ecNumber evidence="2">4.3.2.7</ecNumber>
    </recommendedName>
    <alternativeName>
        <fullName evidence="4">Cation transport regulator-like protein 2</fullName>
    </alternativeName>
</protein>
<comment type="function">
    <text evidence="5">Catalyzes the cleavage of glutathione into 5-oxo-L-proline and a Cys-Gly dipeptide. Acts specifically on glutathione, but not on other gamma-glutamyl peptides.</text>
</comment>
<dbReference type="Gene3D" id="3.10.490.10">
    <property type="entry name" value="Gamma-glutamyl cyclotransferase-like"/>
    <property type="match status" value="1"/>
</dbReference>
<dbReference type="PANTHER" id="PTHR12192">
    <property type="entry name" value="CATION TRANSPORT PROTEIN CHAC-RELATED"/>
    <property type="match status" value="1"/>
</dbReference>
<dbReference type="OrthoDB" id="1933483at2759"/>
<dbReference type="InParanoid" id="A0A6J2XKS3"/>
<evidence type="ECO:0000313" key="7">
    <source>
        <dbReference type="Proteomes" id="UP000504635"/>
    </source>
</evidence>
<name>A0A6J2XKS3_SITOR</name>